<keyword evidence="3" id="KW-0547">Nucleotide-binding</keyword>
<dbReference type="InterPro" id="IPR027417">
    <property type="entry name" value="P-loop_NTPase"/>
</dbReference>
<keyword evidence="2" id="KW-0812">Transmembrane</keyword>
<dbReference type="InterPro" id="IPR039421">
    <property type="entry name" value="Type_1_exporter"/>
</dbReference>
<dbReference type="InterPro" id="IPR003593">
    <property type="entry name" value="AAA+_ATPase"/>
</dbReference>
<reference evidence="9" key="1">
    <citation type="journal article" date="2019" name="Int. J. Syst. Evol. Microbiol.">
        <title>The Global Catalogue of Microorganisms (GCM) 10K type strain sequencing project: providing services to taxonomists for standard genome sequencing and annotation.</title>
        <authorList>
            <consortium name="The Broad Institute Genomics Platform"/>
            <consortium name="The Broad Institute Genome Sequencing Center for Infectious Disease"/>
            <person name="Wu L."/>
            <person name="Ma J."/>
        </authorList>
    </citation>
    <scope>NUCLEOTIDE SEQUENCE [LARGE SCALE GENOMIC DNA]</scope>
    <source>
        <strain evidence="9">CGMCC 4.7382</strain>
    </source>
</reference>
<dbReference type="PROSITE" id="PS50893">
    <property type="entry name" value="ABC_TRANSPORTER_2"/>
    <property type="match status" value="1"/>
</dbReference>
<evidence type="ECO:0000256" key="4">
    <source>
        <dbReference type="ARBA" id="ARBA00022840"/>
    </source>
</evidence>
<accession>A0ABW2KEF4</accession>
<dbReference type="SUPFAM" id="SSF52540">
    <property type="entry name" value="P-loop containing nucleoside triphosphate hydrolases"/>
    <property type="match status" value="1"/>
</dbReference>
<evidence type="ECO:0000256" key="5">
    <source>
        <dbReference type="ARBA" id="ARBA00022989"/>
    </source>
</evidence>
<keyword evidence="9" id="KW-1185">Reference proteome</keyword>
<evidence type="ECO:0000313" key="9">
    <source>
        <dbReference type="Proteomes" id="UP001596540"/>
    </source>
</evidence>
<proteinExistence type="predicted"/>
<dbReference type="GO" id="GO:0005524">
    <property type="term" value="F:ATP binding"/>
    <property type="evidence" value="ECO:0007669"/>
    <property type="project" value="UniProtKB-KW"/>
</dbReference>
<dbReference type="InterPro" id="IPR036640">
    <property type="entry name" value="ABC1_TM_sf"/>
</dbReference>
<protein>
    <submittedName>
        <fullName evidence="8">ATP-binding cassette domain-containing protein</fullName>
    </submittedName>
</protein>
<organism evidence="8 9">
    <name type="scientific">Marinactinospora rubrisoli</name>
    <dbReference type="NCBI Taxonomy" id="2715399"/>
    <lineage>
        <taxon>Bacteria</taxon>
        <taxon>Bacillati</taxon>
        <taxon>Actinomycetota</taxon>
        <taxon>Actinomycetes</taxon>
        <taxon>Streptosporangiales</taxon>
        <taxon>Nocardiopsidaceae</taxon>
        <taxon>Marinactinospora</taxon>
    </lineage>
</organism>
<evidence type="ECO:0000259" key="7">
    <source>
        <dbReference type="PROSITE" id="PS50893"/>
    </source>
</evidence>
<dbReference type="InterPro" id="IPR017871">
    <property type="entry name" value="ABC_transporter-like_CS"/>
</dbReference>
<name>A0ABW2KEF4_9ACTN</name>
<evidence type="ECO:0000313" key="8">
    <source>
        <dbReference type="EMBL" id="MFC7327450.1"/>
    </source>
</evidence>
<keyword evidence="5" id="KW-1133">Transmembrane helix</keyword>
<keyword evidence="6" id="KW-0472">Membrane</keyword>
<dbReference type="SUPFAM" id="SSF90123">
    <property type="entry name" value="ABC transporter transmembrane region"/>
    <property type="match status" value="1"/>
</dbReference>
<dbReference type="RefSeq" id="WP_379869754.1">
    <property type="nucleotide sequence ID" value="NZ_JBHTBH010000002.1"/>
</dbReference>
<evidence type="ECO:0000256" key="2">
    <source>
        <dbReference type="ARBA" id="ARBA00022692"/>
    </source>
</evidence>
<sequence>RAFGRERAERRVLARRGRRLADAIVRRTRAVGTVRAVAEATALLTTAAVLLATALSGAGPAAAAAAIAIAGIATPSARDLTRVPEYRSAYTVSAERIAAELTRPRHPRPPASAPPLPDGPGEIELTGVWLAGVLTPVSAHVPAGSVVALVGPNGSGKSTLLSVIAGLTPPDGGTVRLDGADIAAARPSSVRSAIGLAGPDLPLLRGTVGENVRYADPRVDGRRLHTTIRASGLADLLADLPNGLRTEVREHGGGLSSGQRQRIALARALLTRPRLLLLDEADAHLDASAAGVIDRVIADFPGTVIVVTHRPERLATADVVWRLASGVLKAERPGVPPYGFARAALPGGPGASAAPAR</sequence>
<evidence type="ECO:0000256" key="1">
    <source>
        <dbReference type="ARBA" id="ARBA00004651"/>
    </source>
</evidence>
<dbReference type="EMBL" id="JBHTBH010000002">
    <property type="protein sequence ID" value="MFC7327450.1"/>
    <property type="molecule type" value="Genomic_DNA"/>
</dbReference>
<feature type="non-terminal residue" evidence="8">
    <location>
        <position position="1"/>
    </location>
</feature>
<comment type="subcellular location">
    <subcellularLocation>
        <location evidence="1">Cell membrane</location>
        <topology evidence="1">Multi-pass membrane protein</topology>
    </subcellularLocation>
</comment>
<evidence type="ECO:0000256" key="3">
    <source>
        <dbReference type="ARBA" id="ARBA00022741"/>
    </source>
</evidence>
<keyword evidence="4 8" id="KW-0067">ATP-binding</keyword>
<dbReference type="InterPro" id="IPR003439">
    <property type="entry name" value="ABC_transporter-like_ATP-bd"/>
</dbReference>
<dbReference type="SMART" id="SM00382">
    <property type="entry name" value="AAA"/>
    <property type="match status" value="1"/>
</dbReference>
<comment type="caution">
    <text evidence="8">The sequence shown here is derived from an EMBL/GenBank/DDBJ whole genome shotgun (WGS) entry which is preliminary data.</text>
</comment>
<dbReference type="PROSITE" id="PS00211">
    <property type="entry name" value="ABC_TRANSPORTER_1"/>
    <property type="match status" value="1"/>
</dbReference>
<evidence type="ECO:0000256" key="6">
    <source>
        <dbReference type="ARBA" id="ARBA00023136"/>
    </source>
</evidence>
<feature type="domain" description="ABC transporter" evidence="7">
    <location>
        <begin position="118"/>
        <end position="350"/>
    </location>
</feature>
<dbReference type="Proteomes" id="UP001596540">
    <property type="component" value="Unassembled WGS sequence"/>
</dbReference>
<dbReference type="PANTHER" id="PTHR24221">
    <property type="entry name" value="ATP-BINDING CASSETTE SUB-FAMILY B"/>
    <property type="match status" value="1"/>
</dbReference>
<dbReference type="Gene3D" id="3.40.50.300">
    <property type="entry name" value="P-loop containing nucleotide triphosphate hydrolases"/>
    <property type="match status" value="1"/>
</dbReference>
<gene>
    <name evidence="8" type="ORF">ACFQRF_06815</name>
</gene>
<dbReference type="PANTHER" id="PTHR24221:SF654">
    <property type="entry name" value="ATP-BINDING CASSETTE SUB-FAMILY B MEMBER 6"/>
    <property type="match status" value="1"/>
</dbReference>
<dbReference type="Pfam" id="PF00005">
    <property type="entry name" value="ABC_tran"/>
    <property type="match status" value="1"/>
</dbReference>